<dbReference type="PROSITE" id="PS51352">
    <property type="entry name" value="THIOREDOXIN_2"/>
    <property type="match status" value="1"/>
</dbReference>
<protein>
    <recommendedName>
        <fullName evidence="7">Thioredoxin domain-containing protein</fullName>
    </recommendedName>
</protein>
<evidence type="ECO:0000313" key="8">
    <source>
        <dbReference type="EMBL" id="OHA76513.1"/>
    </source>
</evidence>
<evidence type="ECO:0000256" key="5">
    <source>
        <dbReference type="ARBA" id="ARBA00023284"/>
    </source>
</evidence>
<gene>
    <name evidence="8" type="ORF">A3J30_00430</name>
</gene>
<keyword evidence="5" id="KW-0676">Redox-active center</keyword>
<accession>A0A1G2RUJ5</accession>
<feature type="domain" description="Thioredoxin" evidence="7">
    <location>
        <begin position="6"/>
        <end position="184"/>
    </location>
</feature>
<sequence length="186" mass="20818">MPSENNALPSVAPPVTADDHIRGNQTAPVTIIEYSDFQCPFCRQFHPTMRQALAEYGDQVRWVYKHFPLDQLHPQARPAAEASECVAEQKGSEGFWQFADALFENQERLGSALYREAAEQSGFDMTQFDACVSERKYQDKVEAQMQEGIRFGVTGTPGNFVNDTLVPGALPYANLKTIIDAELEKL</sequence>
<dbReference type="InterPro" id="IPR012336">
    <property type="entry name" value="Thioredoxin-like_fold"/>
</dbReference>
<evidence type="ECO:0000256" key="6">
    <source>
        <dbReference type="SAM" id="MobiDB-lite"/>
    </source>
</evidence>
<dbReference type="InterPro" id="IPR013766">
    <property type="entry name" value="Thioredoxin_domain"/>
</dbReference>
<dbReference type="PANTHER" id="PTHR13887:SF14">
    <property type="entry name" value="DISULFIDE BOND FORMATION PROTEIN D"/>
    <property type="match status" value="1"/>
</dbReference>
<evidence type="ECO:0000256" key="2">
    <source>
        <dbReference type="ARBA" id="ARBA00022729"/>
    </source>
</evidence>
<feature type="region of interest" description="Disordered" evidence="6">
    <location>
        <begin position="1"/>
        <end position="21"/>
    </location>
</feature>
<dbReference type="Gene3D" id="3.40.30.10">
    <property type="entry name" value="Glutaredoxin"/>
    <property type="match status" value="1"/>
</dbReference>
<name>A0A1G2RUJ5_9BACT</name>
<dbReference type="Proteomes" id="UP000178222">
    <property type="component" value="Unassembled WGS sequence"/>
</dbReference>
<comment type="caution">
    <text evidence="8">The sequence shown here is derived from an EMBL/GenBank/DDBJ whole genome shotgun (WGS) entry which is preliminary data.</text>
</comment>
<evidence type="ECO:0000313" key="9">
    <source>
        <dbReference type="Proteomes" id="UP000178222"/>
    </source>
</evidence>
<reference evidence="8 9" key="1">
    <citation type="journal article" date="2016" name="Nat. Commun.">
        <title>Thousands of microbial genomes shed light on interconnected biogeochemical processes in an aquifer system.</title>
        <authorList>
            <person name="Anantharaman K."/>
            <person name="Brown C.T."/>
            <person name="Hug L.A."/>
            <person name="Sharon I."/>
            <person name="Castelle C.J."/>
            <person name="Probst A.J."/>
            <person name="Thomas B.C."/>
            <person name="Singh A."/>
            <person name="Wilkins M.J."/>
            <person name="Karaoz U."/>
            <person name="Brodie E.L."/>
            <person name="Williams K.H."/>
            <person name="Hubbard S.S."/>
            <person name="Banfield J.F."/>
        </authorList>
    </citation>
    <scope>NUCLEOTIDE SEQUENCE [LARGE SCALE GENOMIC DNA]</scope>
</reference>
<dbReference type="AlphaFoldDB" id="A0A1G2RUJ5"/>
<dbReference type="Pfam" id="PF13462">
    <property type="entry name" value="Thioredoxin_4"/>
    <property type="match status" value="1"/>
</dbReference>
<evidence type="ECO:0000256" key="1">
    <source>
        <dbReference type="ARBA" id="ARBA00005791"/>
    </source>
</evidence>
<evidence type="ECO:0000256" key="3">
    <source>
        <dbReference type="ARBA" id="ARBA00023002"/>
    </source>
</evidence>
<comment type="similarity">
    <text evidence="1">Belongs to the thioredoxin family. DsbA subfamily.</text>
</comment>
<keyword evidence="4" id="KW-1015">Disulfide bond</keyword>
<keyword evidence="3" id="KW-0560">Oxidoreductase</keyword>
<evidence type="ECO:0000259" key="7">
    <source>
        <dbReference type="PROSITE" id="PS51352"/>
    </source>
</evidence>
<organism evidence="8 9">
    <name type="scientific">Candidatus Wildermuthbacteria bacterium RIFCSPLOWO2_02_FULL_47_9c</name>
    <dbReference type="NCBI Taxonomy" id="1802466"/>
    <lineage>
        <taxon>Bacteria</taxon>
        <taxon>Candidatus Wildermuthiibacteriota</taxon>
    </lineage>
</organism>
<dbReference type="SUPFAM" id="SSF52833">
    <property type="entry name" value="Thioredoxin-like"/>
    <property type="match status" value="1"/>
</dbReference>
<keyword evidence="2" id="KW-0732">Signal</keyword>
<dbReference type="InterPro" id="IPR036249">
    <property type="entry name" value="Thioredoxin-like_sf"/>
</dbReference>
<dbReference type="EMBL" id="MHUL01000033">
    <property type="protein sequence ID" value="OHA76513.1"/>
    <property type="molecule type" value="Genomic_DNA"/>
</dbReference>
<proteinExistence type="inferred from homology"/>
<dbReference type="GO" id="GO:0016491">
    <property type="term" value="F:oxidoreductase activity"/>
    <property type="evidence" value="ECO:0007669"/>
    <property type="project" value="UniProtKB-KW"/>
</dbReference>
<dbReference type="PANTHER" id="PTHR13887">
    <property type="entry name" value="GLUTATHIONE S-TRANSFERASE KAPPA"/>
    <property type="match status" value="1"/>
</dbReference>
<evidence type="ECO:0000256" key="4">
    <source>
        <dbReference type="ARBA" id="ARBA00023157"/>
    </source>
</evidence>